<dbReference type="RefSeq" id="WP_054294054.1">
    <property type="nucleotide sequence ID" value="NZ_CP012752.1"/>
</dbReference>
<evidence type="ECO:0000313" key="7">
    <source>
        <dbReference type="Proteomes" id="UP000063699"/>
    </source>
</evidence>
<dbReference type="Proteomes" id="UP000063699">
    <property type="component" value="Chromosome"/>
</dbReference>
<dbReference type="InterPro" id="IPR036188">
    <property type="entry name" value="FAD/NAD-bd_sf"/>
</dbReference>
<name>A0A0N9I312_9PSEU</name>
<dbReference type="GO" id="GO:0071949">
    <property type="term" value="F:FAD binding"/>
    <property type="evidence" value="ECO:0007669"/>
    <property type="project" value="InterPro"/>
</dbReference>
<dbReference type="PANTHER" id="PTHR47178">
    <property type="entry name" value="MONOOXYGENASE, FAD-BINDING"/>
    <property type="match status" value="1"/>
</dbReference>
<dbReference type="Pfam" id="PF01494">
    <property type="entry name" value="FAD_binding_3"/>
    <property type="match status" value="1"/>
</dbReference>
<dbReference type="GO" id="GO:0004497">
    <property type="term" value="F:monooxygenase activity"/>
    <property type="evidence" value="ECO:0007669"/>
    <property type="project" value="UniProtKB-KW"/>
</dbReference>
<dbReference type="PANTHER" id="PTHR47178:SF5">
    <property type="entry name" value="FAD-BINDING DOMAIN-CONTAINING PROTEIN"/>
    <property type="match status" value="1"/>
</dbReference>
<dbReference type="KEGG" id="kphy:AOZ06_39615"/>
<organism evidence="6 7">
    <name type="scientific">Kibdelosporangium phytohabitans</name>
    <dbReference type="NCBI Taxonomy" id="860235"/>
    <lineage>
        <taxon>Bacteria</taxon>
        <taxon>Bacillati</taxon>
        <taxon>Actinomycetota</taxon>
        <taxon>Actinomycetes</taxon>
        <taxon>Pseudonocardiales</taxon>
        <taxon>Pseudonocardiaceae</taxon>
        <taxon>Kibdelosporangium</taxon>
    </lineage>
</organism>
<evidence type="ECO:0000256" key="2">
    <source>
        <dbReference type="ARBA" id="ARBA00022827"/>
    </source>
</evidence>
<accession>A0A0N9I312</accession>
<feature type="domain" description="FAD-binding" evidence="5">
    <location>
        <begin position="130"/>
        <end position="349"/>
    </location>
</feature>
<evidence type="ECO:0000256" key="4">
    <source>
        <dbReference type="ARBA" id="ARBA00023033"/>
    </source>
</evidence>
<keyword evidence="3" id="KW-0560">Oxidoreductase</keyword>
<dbReference type="InterPro" id="IPR002938">
    <property type="entry name" value="FAD-bd"/>
</dbReference>
<keyword evidence="4" id="KW-0503">Monooxygenase</keyword>
<dbReference type="Pfam" id="PF13450">
    <property type="entry name" value="NAD_binding_8"/>
    <property type="match status" value="1"/>
</dbReference>
<evidence type="ECO:0000256" key="1">
    <source>
        <dbReference type="ARBA" id="ARBA00022630"/>
    </source>
</evidence>
<dbReference type="OrthoDB" id="3322136at2"/>
<dbReference type="Gene3D" id="3.50.50.60">
    <property type="entry name" value="FAD/NAD(P)-binding domain"/>
    <property type="match status" value="1"/>
</dbReference>
<dbReference type="PRINTS" id="PR00420">
    <property type="entry name" value="RNGMNOXGNASE"/>
</dbReference>
<protein>
    <recommendedName>
        <fullName evidence="5">FAD-binding domain-containing protein</fullName>
    </recommendedName>
</protein>
<keyword evidence="1" id="KW-0285">Flavoprotein</keyword>
<reference evidence="6 7" key="1">
    <citation type="submission" date="2015-07" db="EMBL/GenBank/DDBJ databases">
        <title>Genome sequencing of Kibdelosporangium phytohabitans.</title>
        <authorList>
            <person name="Qin S."/>
            <person name="Xing K."/>
        </authorList>
    </citation>
    <scope>NUCLEOTIDE SEQUENCE [LARGE SCALE GENOMIC DNA]</scope>
    <source>
        <strain evidence="6 7">KLBMP1111</strain>
    </source>
</reference>
<sequence length="406" mass="44615">MSFHVVVIGGGTGGLSLAHGLCKAGVSVAVYERQRVRTDRLQGFRLQVNPEGSRSLRECLPDDLWEEFIGYCGEPDGDTVLTDVQLNEIMRVGAPPPAHDNPIGVPRAISRTTLQRLLSSGLDGVVRYDKEFVHYERQSDGRVRCHFADGTTTTADLVVGADGGNSRVREQLLPRAERVNTGIFSTGGKFPLTPETVELLPRRLTEGPNAALASHACGIFTMPFWHSRPDEEDYITWSYSTSASFHPPRSAEMDGEEIKDVVGRLMTGWHPALRRVVAESDPRSAIVLPIYTAKRVRPWRTENVTVLGDAIHSMTPFMGAGANTAIRDAALLTGNLVAVHSGQRELLDAVRDYEAKMLEYGFTMVRASLALANMFVSESWLLRDVVKSTAKALSLIPPLKRKLLTP</sequence>
<keyword evidence="2" id="KW-0274">FAD</keyword>
<evidence type="ECO:0000256" key="3">
    <source>
        <dbReference type="ARBA" id="ARBA00023002"/>
    </source>
</evidence>
<dbReference type="STRING" id="860235.AOZ06_39615"/>
<dbReference type="AlphaFoldDB" id="A0A0N9I312"/>
<dbReference type="SUPFAM" id="SSF51905">
    <property type="entry name" value="FAD/NAD(P)-binding domain"/>
    <property type="match status" value="1"/>
</dbReference>
<dbReference type="EMBL" id="CP012752">
    <property type="protein sequence ID" value="ALG12158.1"/>
    <property type="molecule type" value="Genomic_DNA"/>
</dbReference>
<keyword evidence="7" id="KW-1185">Reference proteome</keyword>
<proteinExistence type="predicted"/>
<gene>
    <name evidence="6" type="ORF">AOZ06_39615</name>
</gene>
<evidence type="ECO:0000313" key="6">
    <source>
        <dbReference type="EMBL" id="ALG12158.1"/>
    </source>
</evidence>
<evidence type="ECO:0000259" key="5">
    <source>
        <dbReference type="Pfam" id="PF01494"/>
    </source>
</evidence>